<dbReference type="AlphaFoldDB" id="A0A3M8C8Y8"/>
<sequence length="339" mass="37582">MTKARSARLQVIYEKTDISADLRSHLIGWTYTDNLSGQADDLQLTVEDIEQRWSGSWLPDLTATLQATIFRENWNQDGVVESLPLGRFEIADVEVSYPPSTVTISAISVPETSGLRGEKKNKAWEKTKLSAIAREKAAGAGLSLFYDTGDDPPYDRIEQTEETDLVFLIRLCNDAGLCLKVAGTQLVIFDEAKYESAAPIATLKRSMSEIKSFRARTTSVGTYRSCTVNYFSAEEKKSISATFTPPNALPTGRTLVINERVTSVAEAQRLAKKRLRQANKEATQVSITRTGDLRLVAGVTVLLNEYGAFDGKYIITQATHSQQNGYDTSLELRRCLEGY</sequence>
<evidence type="ECO:0000313" key="2">
    <source>
        <dbReference type="Proteomes" id="UP000281915"/>
    </source>
</evidence>
<dbReference type="RefSeq" id="WP_122915245.1">
    <property type="nucleotide sequence ID" value="NZ_RHHT01000062.1"/>
</dbReference>
<evidence type="ECO:0000313" key="1">
    <source>
        <dbReference type="EMBL" id="RNB72180.1"/>
    </source>
</evidence>
<accession>A0A3M8C8Y8</accession>
<dbReference type="Gene3D" id="4.10.220.110">
    <property type="match status" value="1"/>
</dbReference>
<proteinExistence type="predicted"/>
<evidence type="ECO:0008006" key="3">
    <source>
        <dbReference type="Google" id="ProtNLM"/>
    </source>
</evidence>
<dbReference type="EMBL" id="RHHT01000062">
    <property type="protein sequence ID" value="RNB72180.1"/>
    <property type="molecule type" value="Genomic_DNA"/>
</dbReference>
<dbReference type="Gene3D" id="3.55.50.10">
    <property type="entry name" value="Baseplate protein-like domains"/>
    <property type="match status" value="1"/>
</dbReference>
<comment type="caution">
    <text evidence="1">The sequence shown here is derived from an EMBL/GenBank/DDBJ whole genome shotgun (WGS) entry which is preliminary data.</text>
</comment>
<dbReference type="Proteomes" id="UP000281915">
    <property type="component" value="Unassembled WGS sequence"/>
</dbReference>
<gene>
    <name evidence="1" type="ORF">EDM58_22005</name>
</gene>
<dbReference type="Pfam" id="PF05954">
    <property type="entry name" value="Phage_GPD"/>
    <property type="match status" value="1"/>
</dbReference>
<protein>
    <recommendedName>
        <fullName evidence="3">Late control protein</fullName>
    </recommendedName>
</protein>
<dbReference type="Gene3D" id="2.30.110.50">
    <property type="match status" value="1"/>
</dbReference>
<dbReference type="SUPFAM" id="SSF69279">
    <property type="entry name" value="Phage tail proteins"/>
    <property type="match status" value="1"/>
</dbReference>
<reference evidence="1 2" key="1">
    <citation type="submission" date="2018-10" db="EMBL/GenBank/DDBJ databases">
        <title>Phylogenomics of Brevibacillus.</title>
        <authorList>
            <person name="Dunlap C."/>
        </authorList>
    </citation>
    <scope>NUCLEOTIDE SEQUENCE [LARGE SCALE GENOMIC DNA]</scope>
    <source>
        <strain evidence="1 2">JCM 15085</strain>
    </source>
</reference>
<organism evidence="1 2">
    <name type="scientific">Brevibacillus panacihumi</name>
    <dbReference type="NCBI Taxonomy" id="497735"/>
    <lineage>
        <taxon>Bacteria</taxon>
        <taxon>Bacillati</taxon>
        <taxon>Bacillota</taxon>
        <taxon>Bacilli</taxon>
        <taxon>Bacillales</taxon>
        <taxon>Paenibacillaceae</taxon>
        <taxon>Brevibacillus</taxon>
    </lineage>
</organism>
<name>A0A3M8C8Y8_9BACL</name>